<evidence type="ECO:0000259" key="4">
    <source>
        <dbReference type="PROSITE" id="PS51077"/>
    </source>
</evidence>
<dbReference type="AlphaFoldDB" id="A0A963Z2C0"/>
<evidence type="ECO:0000259" key="5">
    <source>
        <dbReference type="PROSITE" id="PS51078"/>
    </source>
</evidence>
<dbReference type="Gene3D" id="1.10.10.10">
    <property type="entry name" value="Winged helix-like DNA-binding domain superfamily/Winged helix DNA-binding domain"/>
    <property type="match status" value="1"/>
</dbReference>
<proteinExistence type="predicted"/>
<evidence type="ECO:0000313" key="7">
    <source>
        <dbReference type="Proteomes" id="UP000721844"/>
    </source>
</evidence>
<dbReference type="InterPro" id="IPR036388">
    <property type="entry name" value="WH-like_DNA-bd_sf"/>
</dbReference>
<name>A0A963Z2C0_9PROT</name>
<evidence type="ECO:0000256" key="3">
    <source>
        <dbReference type="ARBA" id="ARBA00023163"/>
    </source>
</evidence>
<reference evidence="6 7" key="1">
    <citation type="journal article" date="2021" name="Microorganisms">
        <title>Acidisoma silvae sp. nov. and Acidisomacellulosilytica sp. nov., Two Acidophilic Bacteria Isolated from Decaying Wood, Hydrolyzing Cellulose and Producing Poly-3-hydroxybutyrate.</title>
        <authorList>
            <person name="Mieszkin S."/>
            <person name="Pouder E."/>
            <person name="Uroz S."/>
            <person name="Simon-Colin C."/>
            <person name="Alain K."/>
        </authorList>
    </citation>
    <scope>NUCLEOTIDE SEQUENCE [LARGE SCALE GENOMIC DNA]</scope>
    <source>
        <strain evidence="6 7">HW T5.17</strain>
    </source>
</reference>
<dbReference type="PROSITE" id="PS51078">
    <property type="entry name" value="ICLR_ED"/>
    <property type="match status" value="1"/>
</dbReference>
<keyword evidence="1" id="KW-0805">Transcription regulation</keyword>
<protein>
    <submittedName>
        <fullName evidence="6">IclR family transcriptional regulator</fullName>
    </submittedName>
</protein>
<organism evidence="6 7">
    <name type="scientific">Acidisoma cellulosilyticum</name>
    <dbReference type="NCBI Taxonomy" id="2802395"/>
    <lineage>
        <taxon>Bacteria</taxon>
        <taxon>Pseudomonadati</taxon>
        <taxon>Pseudomonadota</taxon>
        <taxon>Alphaproteobacteria</taxon>
        <taxon>Acetobacterales</taxon>
        <taxon>Acidocellaceae</taxon>
        <taxon>Acidisoma</taxon>
    </lineage>
</organism>
<dbReference type="InterPro" id="IPR014757">
    <property type="entry name" value="Tscrpt_reg_IclR_C"/>
</dbReference>
<dbReference type="Gene3D" id="3.30.450.40">
    <property type="match status" value="1"/>
</dbReference>
<dbReference type="GO" id="GO:0003700">
    <property type="term" value="F:DNA-binding transcription factor activity"/>
    <property type="evidence" value="ECO:0007669"/>
    <property type="project" value="TreeGrafter"/>
</dbReference>
<comment type="caution">
    <text evidence="6">The sequence shown here is derived from an EMBL/GenBank/DDBJ whole genome shotgun (WGS) entry which is preliminary data.</text>
</comment>
<dbReference type="PANTHER" id="PTHR30136">
    <property type="entry name" value="HELIX-TURN-HELIX TRANSCRIPTIONAL REGULATOR, ICLR FAMILY"/>
    <property type="match status" value="1"/>
</dbReference>
<dbReference type="SUPFAM" id="SSF46785">
    <property type="entry name" value="Winged helix' DNA-binding domain"/>
    <property type="match status" value="1"/>
</dbReference>
<dbReference type="InterPro" id="IPR036390">
    <property type="entry name" value="WH_DNA-bd_sf"/>
</dbReference>
<dbReference type="GO" id="GO:0003677">
    <property type="term" value="F:DNA binding"/>
    <property type="evidence" value="ECO:0007669"/>
    <property type="project" value="UniProtKB-KW"/>
</dbReference>
<evidence type="ECO:0000256" key="1">
    <source>
        <dbReference type="ARBA" id="ARBA00023015"/>
    </source>
</evidence>
<keyword evidence="2" id="KW-0238">DNA-binding</keyword>
<dbReference type="Pfam" id="PF01614">
    <property type="entry name" value="IclR_C"/>
    <property type="match status" value="1"/>
</dbReference>
<feature type="domain" description="HTH iclR-type" evidence="4">
    <location>
        <begin position="7"/>
        <end position="76"/>
    </location>
</feature>
<feature type="domain" description="IclR-ED" evidence="5">
    <location>
        <begin position="70"/>
        <end position="250"/>
    </location>
</feature>
<keyword evidence="7" id="KW-1185">Reference proteome</keyword>
<dbReference type="InterPro" id="IPR005471">
    <property type="entry name" value="Tscrpt_reg_IclR_N"/>
</dbReference>
<sequence length="251" mass="26831">MKASYSAPALEKGLDILEALSVQSEPLSLTRLAAQLGRSKSEIFRMVMVLLERGYVARDSDSDTLQLTDRLFTLGLRAPRARDLVSAAMPLMTDLADRTEFSLHLVVVHQGKTVVLGAAPGGRDLVFSLRLGFHRPALDATSGKVILAFQKPIMQAAIIKEAAPLMPGGFDEAQLAQDLARIRADGFAIHESRHFVGLVDLCCPVLDGRGEAVASILMTCLRRPGEQVALKDHLPALADVCAGAARAAGLA</sequence>
<keyword evidence="3" id="KW-0804">Transcription</keyword>
<dbReference type="EMBL" id="JAESVA010000004">
    <property type="protein sequence ID" value="MCB8881244.1"/>
    <property type="molecule type" value="Genomic_DNA"/>
</dbReference>
<dbReference type="PROSITE" id="PS51077">
    <property type="entry name" value="HTH_ICLR"/>
    <property type="match status" value="1"/>
</dbReference>
<accession>A0A963Z2C0</accession>
<evidence type="ECO:0000313" key="6">
    <source>
        <dbReference type="EMBL" id="MCB8881244.1"/>
    </source>
</evidence>
<dbReference type="Pfam" id="PF09339">
    <property type="entry name" value="HTH_IclR"/>
    <property type="match status" value="1"/>
</dbReference>
<dbReference type="PANTHER" id="PTHR30136:SF7">
    <property type="entry name" value="HTH-TYPE TRANSCRIPTIONAL REGULATOR KDGR-RELATED"/>
    <property type="match status" value="1"/>
</dbReference>
<dbReference type="InterPro" id="IPR029016">
    <property type="entry name" value="GAF-like_dom_sf"/>
</dbReference>
<dbReference type="InterPro" id="IPR050707">
    <property type="entry name" value="HTH_MetabolicPath_Reg"/>
</dbReference>
<dbReference type="Proteomes" id="UP000721844">
    <property type="component" value="Unassembled WGS sequence"/>
</dbReference>
<dbReference type="SUPFAM" id="SSF55781">
    <property type="entry name" value="GAF domain-like"/>
    <property type="match status" value="1"/>
</dbReference>
<gene>
    <name evidence="6" type="ORF">ACELLULO517_13435</name>
</gene>
<dbReference type="SMART" id="SM00346">
    <property type="entry name" value="HTH_ICLR"/>
    <property type="match status" value="1"/>
</dbReference>
<dbReference type="RefSeq" id="WP_227307915.1">
    <property type="nucleotide sequence ID" value="NZ_JAESVA010000004.1"/>
</dbReference>
<evidence type="ECO:0000256" key="2">
    <source>
        <dbReference type="ARBA" id="ARBA00023125"/>
    </source>
</evidence>
<dbReference type="GO" id="GO:0045892">
    <property type="term" value="P:negative regulation of DNA-templated transcription"/>
    <property type="evidence" value="ECO:0007669"/>
    <property type="project" value="TreeGrafter"/>
</dbReference>